<dbReference type="GO" id="GO:0003755">
    <property type="term" value="F:peptidyl-prolyl cis-trans isomerase activity"/>
    <property type="evidence" value="ECO:0007669"/>
    <property type="project" value="InterPro"/>
</dbReference>
<evidence type="ECO:0000256" key="7">
    <source>
        <dbReference type="SAM" id="MobiDB-lite"/>
    </source>
</evidence>
<dbReference type="PRINTS" id="PR00153">
    <property type="entry name" value="CSAPPISMRASE"/>
</dbReference>
<feature type="domain" description="PPIase cyclophilin-type" evidence="8">
    <location>
        <begin position="11"/>
        <end position="166"/>
    </location>
</feature>
<dbReference type="PANTHER" id="PTHR45625:SF6">
    <property type="entry name" value="SPLICEOSOME-ASSOCIATED PROTEIN CWC27 HOMOLOG"/>
    <property type="match status" value="1"/>
</dbReference>
<dbReference type="InterPro" id="IPR002130">
    <property type="entry name" value="Cyclophilin-type_PPIase_dom"/>
</dbReference>
<evidence type="ECO:0000256" key="2">
    <source>
        <dbReference type="ARBA" id="ARBA00007365"/>
    </source>
</evidence>
<comment type="subcellular location">
    <subcellularLocation>
        <location evidence="1">Nucleus</location>
    </subcellularLocation>
</comment>
<protein>
    <recommendedName>
        <fullName evidence="4">Spliceosome-associated protein CWC27 homolog</fullName>
    </recommendedName>
    <alternativeName>
        <fullName evidence="5">Probable inactive peptidyl-prolyl cis-trans isomerase CWC27 homolog</fullName>
    </alternativeName>
</protein>
<comment type="similarity">
    <text evidence="2">Belongs to the cyclophilin-type PPIase family.</text>
</comment>
<dbReference type="PROSITE" id="PS00170">
    <property type="entry name" value="CSA_PPIASE_1"/>
    <property type="match status" value="1"/>
</dbReference>
<dbReference type="GeneID" id="105427267"/>
<dbReference type="Proteomes" id="UP000504615">
    <property type="component" value="Unplaced"/>
</dbReference>
<dbReference type="KEGG" id="pbar:105427267"/>
<comment type="subunit">
    <text evidence="6">Part of the activated spliceosome B/catalytic step 1 spliceosome, one of the forms of the spliceosome which has a well-formed active site but still cannot catalyze the branching reaction and is composed at least of 52 proteins, the U2, U5 and U6 snRNAs and the pre-mRNA. Recruited during early steps of activated spliceosome B maturation, it is probably one of the first proteins released from this complex as he matures to the spliceosome C complex. Component of the minor spliceosome, which splices U12-type introns.</text>
</comment>
<evidence type="ECO:0000256" key="1">
    <source>
        <dbReference type="ARBA" id="ARBA00004123"/>
    </source>
</evidence>
<dbReference type="InterPro" id="IPR044666">
    <property type="entry name" value="Cyclophilin_A-like"/>
</dbReference>
<evidence type="ECO:0000256" key="6">
    <source>
        <dbReference type="ARBA" id="ARBA00046368"/>
    </source>
</evidence>
<feature type="compositionally biased region" description="Basic and acidic residues" evidence="7">
    <location>
        <begin position="250"/>
        <end position="314"/>
    </location>
</feature>
<feature type="compositionally biased region" description="Basic and acidic residues" evidence="7">
    <location>
        <begin position="327"/>
        <end position="337"/>
    </location>
</feature>
<keyword evidence="9" id="KW-1185">Reference proteome</keyword>
<proteinExistence type="inferred from homology"/>
<feature type="region of interest" description="Disordered" evidence="7">
    <location>
        <begin position="415"/>
        <end position="451"/>
    </location>
</feature>
<dbReference type="CDD" id="cd22288">
    <property type="entry name" value="CWC27_CTD"/>
    <property type="match status" value="1"/>
</dbReference>
<dbReference type="RefSeq" id="XP_011637241.1">
    <property type="nucleotide sequence ID" value="XM_011638939.2"/>
</dbReference>
<evidence type="ECO:0000256" key="5">
    <source>
        <dbReference type="ARBA" id="ARBA00042090"/>
    </source>
</evidence>
<feature type="region of interest" description="Disordered" evidence="7">
    <location>
        <begin position="472"/>
        <end position="510"/>
    </location>
</feature>
<dbReference type="FunFam" id="2.40.100.10:FF:000007">
    <property type="entry name" value="Peptidyl-prolyl cis-trans isomerase CWC27 homolog"/>
    <property type="match status" value="1"/>
</dbReference>
<accession>A0A6I9WYY7</accession>
<feature type="region of interest" description="Disordered" evidence="7">
    <location>
        <begin position="351"/>
        <end position="376"/>
    </location>
</feature>
<evidence type="ECO:0000259" key="8">
    <source>
        <dbReference type="PROSITE" id="PS50072"/>
    </source>
</evidence>
<keyword evidence="10" id="KW-0413">Isomerase</keyword>
<dbReference type="GO" id="GO:0006457">
    <property type="term" value="P:protein folding"/>
    <property type="evidence" value="ECO:0007669"/>
    <property type="project" value="InterPro"/>
</dbReference>
<evidence type="ECO:0000313" key="10">
    <source>
        <dbReference type="RefSeq" id="XP_011637241.1"/>
    </source>
</evidence>
<keyword evidence="3" id="KW-0539">Nucleus</keyword>
<organism evidence="9 10">
    <name type="scientific">Pogonomyrmex barbatus</name>
    <name type="common">red harvester ant</name>
    <dbReference type="NCBI Taxonomy" id="144034"/>
    <lineage>
        <taxon>Eukaryota</taxon>
        <taxon>Metazoa</taxon>
        <taxon>Ecdysozoa</taxon>
        <taxon>Arthropoda</taxon>
        <taxon>Hexapoda</taxon>
        <taxon>Insecta</taxon>
        <taxon>Pterygota</taxon>
        <taxon>Neoptera</taxon>
        <taxon>Endopterygota</taxon>
        <taxon>Hymenoptera</taxon>
        <taxon>Apocrita</taxon>
        <taxon>Aculeata</taxon>
        <taxon>Formicoidea</taxon>
        <taxon>Formicidae</taxon>
        <taxon>Myrmicinae</taxon>
        <taxon>Pogonomyrmex</taxon>
    </lineage>
</organism>
<dbReference type="PANTHER" id="PTHR45625">
    <property type="entry name" value="PEPTIDYL-PROLYL CIS-TRANS ISOMERASE-RELATED"/>
    <property type="match status" value="1"/>
</dbReference>
<feature type="region of interest" description="Disordered" evidence="7">
    <location>
        <begin position="207"/>
        <end position="337"/>
    </location>
</feature>
<sequence>MSNIYIQEPPTTGKVIMKTTVGDIDLELWTKEAPKACRNFIQLCMEGYYNGTIFHRIVKGFIAQGGDPTGTGEGGESIYGHPFKDEFHTRLRFCRRGLLAMANAGKDDNGSQFFFTLGATPELQNKHTIFGKVTGETVYNMLKLEDALVDENDRPQYPQKILKTEVLNNPFSDIVPRVSEKKEDNKERKKDKKTGVKNFKLLSFGEEAEEDEEESSVLNKQYSGKGKSAHDCLSDPKLSSQSVIEPAEPLNKKIKEDRSSDWESDDETRTPEELAALKKEKEAMKERIKNKLKDSKKISQSKPEIKDDITKDENINEDEESDTYYLGKDREEERKKKAEAIRKEIRNLKRSVQNEKKAKEIDRKQQTEKEESKSEIMKEYMETQEKYKKEKAKLPKTGKIREDFTMELLNKFKNKLHNAKEHTKDTLNSDKKTSKDTEDDDPHDESWLTHALHCEEKAPVLAKDASTKDDDWFEIYDPRNPLNKRRRGEKSYKSKNDKDSRNYSRYKSDL</sequence>
<dbReference type="SUPFAM" id="SSF50891">
    <property type="entry name" value="Cyclophilin-like"/>
    <property type="match status" value="1"/>
</dbReference>
<name>A0A6I9WYY7_9HYME</name>
<feature type="compositionally biased region" description="Basic and acidic residues" evidence="7">
    <location>
        <begin position="489"/>
        <end position="510"/>
    </location>
</feature>
<dbReference type="OrthoDB" id="442970at2759"/>
<dbReference type="InterPro" id="IPR020892">
    <property type="entry name" value="Cyclophilin-type_PPIase_CS"/>
</dbReference>
<dbReference type="AlphaFoldDB" id="A0A6I9WYY7"/>
<evidence type="ECO:0000256" key="4">
    <source>
        <dbReference type="ARBA" id="ARBA00040027"/>
    </source>
</evidence>
<feature type="compositionally biased region" description="Basic and acidic residues" evidence="7">
    <location>
        <begin position="418"/>
        <end position="436"/>
    </location>
</feature>
<dbReference type="Gene3D" id="2.40.100.10">
    <property type="entry name" value="Cyclophilin-like"/>
    <property type="match status" value="1"/>
</dbReference>
<gene>
    <name evidence="10" type="primary">LOC105427267</name>
</gene>
<dbReference type="GO" id="GO:0071013">
    <property type="term" value="C:catalytic step 2 spliceosome"/>
    <property type="evidence" value="ECO:0007669"/>
    <property type="project" value="TreeGrafter"/>
</dbReference>
<evidence type="ECO:0000256" key="3">
    <source>
        <dbReference type="ARBA" id="ARBA00023242"/>
    </source>
</evidence>
<dbReference type="PROSITE" id="PS50072">
    <property type="entry name" value="CSA_PPIASE_2"/>
    <property type="match status" value="1"/>
</dbReference>
<dbReference type="CDD" id="cd01925">
    <property type="entry name" value="cyclophilin_CeCYP16-like"/>
    <property type="match status" value="1"/>
</dbReference>
<reference evidence="10" key="1">
    <citation type="submission" date="2025-08" db="UniProtKB">
        <authorList>
            <consortium name="RefSeq"/>
        </authorList>
    </citation>
    <scope>IDENTIFICATION</scope>
</reference>
<dbReference type="InterPro" id="IPR029000">
    <property type="entry name" value="Cyclophilin-like_dom_sf"/>
</dbReference>
<dbReference type="Pfam" id="PF00160">
    <property type="entry name" value="Pro_isomerase"/>
    <property type="match status" value="1"/>
</dbReference>
<evidence type="ECO:0000313" key="9">
    <source>
        <dbReference type="Proteomes" id="UP000504615"/>
    </source>
</evidence>